<reference evidence="10 11" key="1">
    <citation type="journal article" date="2013" name="PLoS ONE">
        <title>Genomic Analysis by Deep Sequencing of the Probiotic Lactobacillus brevis KB290 Harboring Nine Plasmids Reveals Genomic Stability.</title>
        <authorList>
            <person name="Fukao M."/>
            <person name="Oshima K."/>
            <person name="Morita H."/>
            <person name="Toh H."/>
            <person name="Suda W."/>
            <person name="Kim S.W."/>
            <person name="Suzuki S."/>
            <person name="Yakabe T."/>
            <person name="Hattori M."/>
            <person name="Yajima N."/>
        </authorList>
    </citation>
    <scope>NUCLEOTIDE SEQUENCE [LARGE SCALE GENOMIC DNA]</scope>
    <source>
        <strain evidence="10 11">KB290</strain>
        <plasmid evidence="10">pKB290-3</plasmid>
    </source>
</reference>
<dbReference type="EMBL" id="AP012170">
    <property type="protein sequence ID" value="BAN08105.1"/>
    <property type="molecule type" value="Genomic_DNA"/>
</dbReference>
<keyword evidence="5 8" id="KW-0812">Transmembrane</keyword>
<keyword evidence="3" id="KW-0813">Transport</keyword>
<evidence type="ECO:0000259" key="9">
    <source>
        <dbReference type="PROSITE" id="PS50850"/>
    </source>
</evidence>
<evidence type="ECO:0000256" key="5">
    <source>
        <dbReference type="ARBA" id="ARBA00022692"/>
    </source>
</evidence>
<evidence type="ECO:0000256" key="8">
    <source>
        <dbReference type="SAM" id="Phobius"/>
    </source>
</evidence>
<feature type="transmembrane region" description="Helical" evidence="8">
    <location>
        <begin position="228"/>
        <end position="247"/>
    </location>
</feature>
<feature type="transmembrane region" description="Helical" evidence="8">
    <location>
        <begin position="48"/>
        <end position="65"/>
    </location>
</feature>
<dbReference type="KEGG" id="lbk:LVISKB_P3-0008"/>
<comment type="similarity">
    <text evidence="2">Belongs to the major facilitator superfamily. EmrB family.</text>
</comment>
<dbReference type="RefSeq" id="WP_015474729.1">
    <property type="nucleotide sequence ID" value="NC_020826.1"/>
</dbReference>
<dbReference type="AlphaFoldDB" id="M5AI73"/>
<sequence length="671" mass="72507">MNYNLKKRLGLAALSLIMFIVTLDTTITNIALPTITNAFNSNLDTSNWVSTVYVLVLSALMIPAAKIGDQLGRKKIIIFGLCLFGIGSLLCSLSGSIIMLIAARALQGIGGAIATPILVPLCVSLVGRKQANAAVGRIGAVAAFAAAVGPCVGGLIIEYWSWRGIFIINVPITVLTVILIGACFKESYDSTISKNIDYFGIVLLSTTLFLLTFVLLKGYDYGWLSTRIIFMAISALVLFIVFILIDLRKKYPLIEFSLFRDITFTSSMVIYFACGFTIVCSSVVFNFFLENILGYTALHAGFIIMFSSLMVMVAMPLGNKLGQSSNFRWPLMTGTILMALGALLLTQLAYNMSLFQMIFAMCVLGLGFGLGSLSLISAVQYIPEEKAGIASGMVNAARQIGTCLGIALLVGLLNNNISEAVNTTKNSALAEIATANLAEHVKTISSQEISKAFKYNGTGKSTSTIDKDKIVDAARQTSNLPQPKKSTDLYKLYVSEKQIDGGLDKVTIGTSKLQNNLTKAAVGSQQLYSGTTSLSSSLQKISKLAASQSQTTSESYGISEIVDGSKKVTTGTQQLSEDLIKLNEGTLAINDGSKKIKDKHGELTNGIALIAQKRELNQVLRHIKRQKNTELTAAFNKTFLVSFIFLVLFIPISYWTDKSKIDHKTTGVSYD</sequence>
<dbReference type="PATRIC" id="fig|1001583.3.peg.2447"/>
<comment type="subcellular location">
    <subcellularLocation>
        <location evidence="1">Cell membrane</location>
        <topology evidence="1">Multi-pass membrane protein</topology>
    </subcellularLocation>
</comment>
<dbReference type="CDD" id="cd17321">
    <property type="entry name" value="MFS_MMR_MDR_like"/>
    <property type="match status" value="1"/>
</dbReference>
<feature type="transmembrane region" description="Helical" evidence="8">
    <location>
        <begin position="196"/>
        <end position="216"/>
    </location>
</feature>
<evidence type="ECO:0000256" key="1">
    <source>
        <dbReference type="ARBA" id="ARBA00004651"/>
    </source>
</evidence>
<dbReference type="Proteomes" id="UP000012042">
    <property type="component" value="Plasmid pKB290-3"/>
</dbReference>
<feature type="transmembrane region" description="Helical" evidence="8">
    <location>
        <begin position="329"/>
        <end position="348"/>
    </location>
</feature>
<dbReference type="GO" id="GO:0022857">
    <property type="term" value="F:transmembrane transporter activity"/>
    <property type="evidence" value="ECO:0007669"/>
    <property type="project" value="InterPro"/>
</dbReference>
<feature type="transmembrane region" description="Helical" evidence="8">
    <location>
        <begin position="295"/>
        <end position="317"/>
    </location>
</feature>
<feature type="transmembrane region" description="Helical" evidence="8">
    <location>
        <begin position="268"/>
        <end position="289"/>
    </location>
</feature>
<dbReference type="NCBIfam" id="TIGR00711">
    <property type="entry name" value="efflux_EmrB"/>
    <property type="match status" value="1"/>
</dbReference>
<name>M5AI73_LEVBR</name>
<dbReference type="InterPro" id="IPR011701">
    <property type="entry name" value="MFS"/>
</dbReference>
<evidence type="ECO:0000256" key="3">
    <source>
        <dbReference type="ARBA" id="ARBA00022448"/>
    </source>
</evidence>
<dbReference type="InterPro" id="IPR020846">
    <property type="entry name" value="MFS_dom"/>
</dbReference>
<dbReference type="InterPro" id="IPR036259">
    <property type="entry name" value="MFS_trans_sf"/>
</dbReference>
<evidence type="ECO:0000313" key="10">
    <source>
        <dbReference type="EMBL" id="BAN08105.1"/>
    </source>
</evidence>
<feature type="transmembrane region" description="Helical" evidence="8">
    <location>
        <begin position="138"/>
        <end position="160"/>
    </location>
</feature>
<evidence type="ECO:0000313" key="11">
    <source>
        <dbReference type="Proteomes" id="UP000012042"/>
    </source>
</evidence>
<dbReference type="InterPro" id="IPR004638">
    <property type="entry name" value="EmrB-like"/>
</dbReference>
<evidence type="ECO:0000256" key="6">
    <source>
        <dbReference type="ARBA" id="ARBA00022989"/>
    </source>
</evidence>
<dbReference type="PRINTS" id="PR01036">
    <property type="entry name" value="TCRTETB"/>
</dbReference>
<geneLocation type="plasmid" evidence="10 11">
    <name>pKB290-3</name>
</geneLocation>
<feature type="transmembrane region" description="Helical" evidence="8">
    <location>
        <begin position="77"/>
        <end position="102"/>
    </location>
</feature>
<evidence type="ECO:0000256" key="7">
    <source>
        <dbReference type="ARBA" id="ARBA00023136"/>
    </source>
</evidence>
<feature type="transmembrane region" description="Helical" evidence="8">
    <location>
        <begin position="354"/>
        <end position="376"/>
    </location>
</feature>
<dbReference type="HOGENOM" id="CLU_000960_28_3_9"/>
<feature type="transmembrane region" description="Helical" evidence="8">
    <location>
        <begin position="108"/>
        <end position="126"/>
    </location>
</feature>
<keyword evidence="10" id="KW-0614">Plasmid</keyword>
<dbReference type="Pfam" id="PF07690">
    <property type="entry name" value="MFS_1"/>
    <property type="match status" value="1"/>
</dbReference>
<evidence type="ECO:0000256" key="4">
    <source>
        <dbReference type="ARBA" id="ARBA00022475"/>
    </source>
</evidence>
<keyword evidence="7 8" id="KW-0472">Membrane</keyword>
<dbReference type="PANTHER" id="PTHR42718">
    <property type="entry name" value="MAJOR FACILITATOR SUPERFAMILY MULTIDRUG TRANSPORTER MFSC"/>
    <property type="match status" value="1"/>
</dbReference>
<dbReference type="Gene3D" id="1.20.1720.10">
    <property type="entry name" value="Multidrug resistance protein D"/>
    <property type="match status" value="1"/>
</dbReference>
<dbReference type="SUPFAM" id="SSF103473">
    <property type="entry name" value="MFS general substrate transporter"/>
    <property type="match status" value="1"/>
</dbReference>
<proteinExistence type="inferred from homology"/>
<gene>
    <name evidence="10" type="ORF">LVISKB_P3-0008</name>
</gene>
<feature type="transmembrane region" description="Helical" evidence="8">
    <location>
        <begin position="166"/>
        <end position="184"/>
    </location>
</feature>
<protein>
    <submittedName>
        <fullName evidence="10">Drug resistance transporter, EmrB/QacA subfamily</fullName>
    </submittedName>
</protein>
<keyword evidence="6 8" id="KW-1133">Transmembrane helix</keyword>
<feature type="domain" description="Major facilitator superfamily (MFS) profile" evidence="9">
    <location>
        <begin position="10"/>
        <end position="442"/>
    </location>
</feature>
<dbReference type="Gene3D" id="1.20.1250.20">
    <property type="entry name" value="MFS general substrate transporter like domains"/>
    <property type="match status" value="1"/>
</dbReference>
<organism evidence="10 11">
    <name type="scientific">Levilactobacillus brevis KB290</name>
    <dbReference type="NCBI Taxonomy" id="1001583"/>
    <lineage>
        <taxon>Bacteria</taxon>
        <taxon>Bacillati</taxon>
        <taxon>Bacillota</taxon>
        <taxon>Bacilli</taxon>
        <taxon>Lactobacillales</taxon>
        <taxon>Lactobacillaceae</taxon>
        <taxon>Levilactobacillus</taxon>
    </lineage>
</organism>
<dbReference type="GO" id="GO:0005886">
    <property type="term" value="C:plasma membrane"/>
    <property type="evidence" value="ECO:0007669"/>
    <property type="project" value="UniProtKB-SubCell"/>
</dbReference>
<dbReference type="PROSITE" id="PS50850">
    <property type="entry name" value="MFS"/>
    <property type="match status" value="1"/>
</dbReference>
<keyword evidence="4" id="KW-1003">Cell membrane</keyword>
<feature type="transmembrane region" description="Helical" evidence="8">
    <location>
        <begin position="634"/>
        <end position="655"/>
    </location>
</feature>
<dbReference type="PANTHER" id="PTHR42718:SF9">
    <property type="entry name" value="MAJOR FACILITATOR SUPERFAMILY MULTIDRUG TRANSPORTER MFSC"/>
    <property type="match status" value="1"/>
</dbReference>
<accession>M5AI73</accession>
<evidence type="ECO:0000256" key="2">
    <source>
        <dbReference type="ARBA" id="ARBA00008537"/>
    </source>
</evidence>